<accession>A0A5B0Q4N4</accession>
<comment type="caution">
    <text evidence="2">The sequence shown here is derived from an EMBL/GenBank/DDBJ whole genome shotgun (WGS) entry which is preliminary data.</text>
</comment>
<evidence type="ECO:0000256" key="1">
    <source>
        <dbReference type="SAM" id="Phobius"/>
    </source>
</evidence>
<evidence type="ECO:0000313" key="2">
    <source>
        <dbReference type="EMBL" id="KAA1108053.1"/>
    </source>
</evidence>
<sequence>MTTQLPTDKTKVMTRKRPERRCRLIPAFENIIGVVIWFLHTIYQAAQSDGHPALQPPGLSKIHIIIFNPKSDHTSKTVLTACSLFCYSRNGPICYITRFGYKFVTD</sequence>
<name>A0A5B0Q4N4_PUCGR</name>
<evidence type="ECO:0000313" key="3">
    <source>
        <dbReference type="Proteomes" id="UP000325313"/>
    </source>
</evidence>
<gene>
    <name evidence="2" type="ORF">PGTUg99_026956</name>
</gene>
<keyword evidence="1" id="KW-0812">Transmembrane</keyword>
<feature type="transmembrane region" description="Helical" evidence="1">
    <location>
        <begin position="21"/>
        <end position="39"/>
    </location>
</feature>
<proteinExistence type="predicted"/>
<dbReference type="EMBL" id="VDEP01000306">
    <property type="protein sequence ID" value="KAA1108053.1"/>
    <property type="molecule type" value="Genomic_DNA"/>
</dbReference>
<dbReference type="AlphaFoldDB" id="A0A5B0Q4N4"/>
<reference evidence="2 3" key="1">
    <citation type="submission" date="2019-05" db="EMBL/GenBank/DDBJ databases">
        <title>Emergence of the Ug99 lineage of the wheat stem rust pathogen through somatic hybridization.</title>
        <authorList>
            <person name="Li F."/>
            <person name="Upadhyaya N.M."/>
            <person name="Sperschneider J."/>
            <person name="Matny O."/>
            <person name="Nguyen-Phuc H."/>
            <person name="Mago R."/>
            <person name="Raley C."/>
            <person name="Miller M.E."/>
            <person name="Silverstein K.A.T."/>
            <person name="Henningsen E."/>
            <person name="Hirsch C.D."/>
            <person name="Visser B."/>
            <person name="Pretorius Z.A."/>
            <person name="Steffenson B.J."/>
            <person name="Schwessinger B."/>
            <person name="Dodds P.N."/>
            <person name="Figueroa M."/>
        </authorList>
    </citation>
    <scope>NUCLEOTIDE SEQUENCE [LARGE SCALE GENOMIC DNA]</scope>
    <source>
        <strain evidence="2 3">Ug99</strain>
    </source>
</reference>
<dbReference type="Proteomes" id="UP000325313">
    <property type="component" value="Unassembled WGS sequence"/>
</dbReference>
<protein>
    <submittedName>
        <fullName evidence="2">Uncharacterized protein</fullName>
    </submittedName>
</protein>
<keyword evidence="1" id="KW-0472">Membrane</keyword>
<organism evidence="2 3">
    <name type="scientific">Puccinia graminis f. sp. tritici</name>
    <dbReference type="NCBI Taxonomy" id="56615"/>
    <lineage>
        <taxon>Eukaryota</taxon>
        <taxon>Fungi</taxon>
        <taxon>Dikarya</taxon>
        <taxon>Basidiomycota</taxon>
        <taxon>Pucciniomycotina</taxon>
        <taxon>Pucciniomycetes</taxon>
        <taxon>Pucciniales</taxon>
        <taxon>Pucciniaceae</taxon>
        <taxon>Puccinia</taxon>
    </lineage>
</organism>
<keyword evidence="1" id="KW-1133">Transmembrane helix</keyword>